<keyword evidence="2" id="KW-1185">Reference proteome</keyword>
<evidence type="ECO:0000313" key="3">
    <source>
        <dbReference type="RefSeq" id="XP_018027062.1"/>
    </source>
</evidence>
<reference evidence="3" key="1">
    <citation type="submission" date="2025-08" db="UniProtKB">
        <authorList>
            <consortium name="RefSeq"/>
        </authorList>
    </citation>
    <scope>IDENTIFICATION</scope>
    <source>
        <tissue evidence="3">Whole organism</tissue>
    </source>
</reference>
<organism evidence="2 3">
    <name type="scientific">Hyalella azteca</name>
    <name type="common">Amphipod</name>
    <dbReference type="NCBI Taxonomy" id="294128"/>
    <lineage>
        <taxon>Eukaryota</taxon>
        <taxon>Metazoa</taxon>
        <taxon>Ecdysozoa</taxon>
        <taxon>Arthropoda</taxon>
        <taxon>Crustacea</taxon>
        <taxon>Multicrustacea</taxon>
        <taxon>Malacostraca</taxon>
        <taxon>Eumalacostraca</taxon>
        <taxon>Peracarida</taxon>
        <taxon>Amphipoda</taxon>
        <taxon>Senticaudata</taxon>
        <taxon>Talitrida</taxon>
        <taxon>Talitroidea</taxon>
        <taxon>Hyalellidae</taxon>
        <taxon>Hyalella</taxon>
    </lineage>
</organism>
<feature type="region of interest" description="Disordered" evidence="1">
    <location>
        <begin position="431"/>
        <end position="461"/>
    </location>
</feature>
<gene>
    <name evidence="3" type="primary">LOC108682416</name>
</gene>
<dbReference type="OrthoDB" id="10685937at2759"/>
<dbReference type="GeneID" id="108682416"/>
<accession>A0A8B7PP09</accession>
<feature type="compositionally biased region" description="Basic and acidic residues" evidence="1">
    <location>
        <begin position="146"/>
        <end position="160"/>
    </location>
</feature>
<feature type="compositionally biased region" description="Low complexity" evidence="1">
    <location>
        <begin position="442"/>
        <end position="455"/>
    </location>
</feature>
<feature type="compositionally biased region" description="Basic and acidic residues" evidence="1">
    <location>
        <begin position="784"/>
        <end position="795"/>
    </location>
</feature>
<feature type="region of interest" description="Disordered" evidence="1">
    <location>
        <begin position="55"/>
        <end position="122"/>
    </location>
</feature>
<feature type="compositionally biased region" description="Acidic residues" evidence="1">
    <location>
        <begin position="628"/>
        <end position="637"/>
    </location>
</feature>
<feature type="region of interest" description="Disordered" evidence="1">
    <location>
        <begin position="576"/>
        <end position="730"/>
    </location>
</feature>
<feature type="compositionally biased region" description="Low complexity" evidence="1">
    <location>
        <begin position="796"/>
        <end position="807"/>
    </location>
</feature>
<feature type="compositionally biased region" description="Low complexity" evidence="1">
    <location>
        <begin position="202"/>
        <end position="211"/>
    </location>
</feature>
<protein>
    <submittedName>
        <fullName evidence="3">Uncharacterized protein LOC108682416</fullName>
    </submittedName>
</protein>
<evidence type="ECO:0000313" key="2">
    <source>
        <dbReference type="Proteomes" id="UP000694843"/>
    </source>
</evidence>
<evidence type="ECO:0000256" key="1">
    <source>
        <dbReference type="SAM" id="MobiDB-lite"/>
    </source>
</evidence>
<feature type="region of interest" description="Disordered" evidence="1">
    <location>
        <begin position="783"/>
        <end position="818"/>
    </location>
</feature>
<feature type="compositionally biased region" description="Basic and acidic residues" evidence="1">
    <location>
        <begin position="60"/>
        <end position="69"/>
    </location>
</feature>
<dbReference type="AlphaFoldDB" id="A0A8B7PP09"/>
<feature type="compositionally biased region" description="Basic residues" evidence="1">
    <location>
        <begin position="212"/>
        <end position="226"/>
    </location>
</feature>
<feature type="region of interest" description="Disordered" evidence="1">
    <location>
        <begin position="146"/>
        <end position="169"/>
    </location>
</feature>
<feature type="compositionally biased region" description="Basic and acidic residues" evidence="1">
    <location>
        <begin position="79"/>
        <end position="119"/>
    </location>
</feature>
<dbReference type="RefSeq" id="XP_018027062.1">
    <property type="nucleotide sequence ID" value="XM_018171573.2"/>
</dbReference>
<feature type="compositionally biased region" description="Low complexity" evidence="1">
    <location>
        <begin position="597"/>
        <end position="607"/>
    </location>
</feature>
<sequence>MLLSLENLLGFHESFVVEKNGRSREFFDEVDHINYHHRFNNAEKFKEKLDAGRHKGAQFKNEKQRDKFGKSGHYKKGHDHRDEKGQVRHYGQEDKYNHEKKYGKKDTKEAENKDDDGRHKLNGLYHGAHSIIQPWQKELELRTGSELNHDDADGGQKHNSEDDDDHDGVVAVPHFPPRHKYNNDEGPGQLPSPHIIVYQRPSKTSKPTKTFTSKKIKNDKKPSKKYKKVNTVDVKNTGHGSKILHKIPSSKKPKHINFITRNKKDESIAKKPVKAELKQKGKLSSSSEVDLTKKKNNEVVKEKSEVKAESKKESAEVVTLTPETPTTTGKVELKVVVSEVAIVGQKIEDNKILLQDESLKFGQRIKPLKRKSENVQINSLPFHSKGVTKDGKKIEVFRYGFQATQKVNGTTPEEKKIALGSNTKEVQIKKDSYTQPDTLQNSNTESSSHSTTTFTPPDSGLSVFILSTSENPMVEVQTDAPPTQQTENHEILSQKPSPVKIEETPIIEVVTTTVVTNAPDLTQEDLKRKQHELRRKQHLIRLKQHLLQQKQLQLQQQQLHHQHLLEQQKQILKQQQQLVQPPLAASNQEERNRKSTENSSSTASTVESDSDDGSQQEEGNVNEKSSDVEEENSSADEESTRKENTDSGTVKVVKNPTDKVQYAKTVQRSRHTDNSEGEHTDKDSRKRKKADESESVEEVRKRVKTSENNEEPKERHEKTGSDVHDAGKVHVVTTEQSAVKSNYHSYDNIFSDKPVGASGRSAIKKALLSAPVEDKELLSIIGRDIPEYRRSKSEKPSSSNSKIPNPSGILQSDSKKAMSDEHFLPSHFEGLRTPNIDFESFGDFGFEKKDS</sequence>
<feature type="region of interest" description="Disordered" evidence="1">
    <location>
        <begin position="202"/>
        <end position="226"/>
    </location>
</feature>
<name>A0A8B7PP09_HYAAZ</name>
<dbReference type="KEGG" id="hazt:108682416"/>
<dbReference type="OMA" id="EPKERHE"/>
<feature type="compositionally biased region" description="Basic and acidic residues" evidence="1">
    <location>
        <begin position="670"/>
        <end position="728"/>
    </location>
</feature>
<proteinExistence type="predicted"/>
<dbReference type="Proteomes" id="UP000694843">
    <property type="component" value="Unplaced"/>
</dbReference>